<protein>
    <submittedName>
        <fullName evidence="1">Uncharacterized protein</fullName>
    </submittedName>
</protein>
<keyword evidence="2" id="KW-1185">Reference proteome</keyword>
<organism evidence="1 2">
    <name type="scientific">Solanum bulbocastanum</name>
    <name type="common">Wild potato</name>
    <dbReference type="NCBI Taxonomy" id="147425"/>
    <lineage>
        <taxon>Eukaryota</taxon>
        <taxon>Viridiplantae</taxon>
        <taxon>Streptophyta</taxon>
        <taxon>Embryophyta</taxon>
        <taxon>Tracheophyta</taxon>
        <taxon>Spermatophyta</taxon>
        <taxon>Magnoliopsida</taxon>
        <taxon>eudicotyledons</taxon>
        <taxon>Gunneridae</taxon>
        <taxon>Pentapetalae</taxon>
        <taxon>asterids</taxon>
        <taxon>lamiids</taxon>
        <taxon>Solanales</taxon>
        <taxon>Solanaceae</taxon>
        <taxon>Solanoideae</taxon>
        <taxon>Solaneae</taxon>
        <taxon>Solanum</taxon>
    </lineage>
</organism>
<reference evidence="1 2" key="1">
    <citation type="submission" date="2024-02" db="EMBL/GenBank/DDBJ databases">
        <title>de novo genome assembly of Solanum bulbocastanum strain 11H21.</title>
        <authorList>
            <person name="Hosaka A.J."/>
        </authorList>
    </citation>
    <scope>NUCLEOTIDE SEQUENCE [LARGE SCALE GENOMIC DNA]</scope>
    <source>
        <tissue evidence="1">Young leaves</tissue>
    </source>
</reference>
<dbReference type="Proteomes" id="UP001371456">
    <property type="component" value="Unassembled WGS sequence"/>
</dbReference>
<proteinExistence type="predicted"/>
<accession>A0AAN8UC60</accession>
<comment type="caution">
    <text evidence="1">The sequence shown here is derived from an EMBL/GenBank/DDBJ whole genome shotgun (WGS) entry which is preliminary data.</text>
</comment>
<dbReference type="AlphaFoldDB" id="A0AAN8UC60"/>
<dbReference type="EMBL" id="JBANQN010000001">
    <property type="protein sequence ID" value="KAK6803351.1"/>
    <property type="molecule type" value="Genomic_DNA"/>
</dbReference>
<name>A0AAN8UC60_SOLBU</name>
<evidence type="ECO:0000313" key="1">
    <source>
        <dbReference type="EMBL" id="KAK6803351.1"/>
    </source>
</evidence>
<evidence type="ECO:0000313" key="2">
    <source>
        <dbReference type="Proteomes" id="UP001371456"/>
    </source>
</evidence>
<sequence length="45" mass="5022">MEIETTNGSVDVGLCTMTKSKSFENPDPDFNNFDKDKDESCFKVG</sequence>
<gene>
    <name evidence="1" type="ORF">RDI58_001135</name>
</gene>